<feature type="non-terminal residue" evidence="5">
    <location>
        <position position="1"/>
    </location>
</feature>
<dbReference type="PANTHER" id="PTHR10845:SF192">
    <property type="entry name" value="DOUBLE HIT, ISOFORM B"/>
    <property type="match status" value="1"/>
</dbReference>
<dbReference type="PANTHER" id="PTHR10845">
    <property type="entry name" value="REGULATOR OF G PROTEIN SIGNALING"/>
    <property type="match status" value="1"/>
</dbReference>
<dbReference type="InterPro" id="IPR036390">
    <property type="entry name" value="WH_DNA-bd_sf"/>
</dbReference>
<dbReference type="GO" id="GO:0009968">
    <property type="term" value="P:negative regulation of signal transduction"/>
    <property type="evidence" value="ECO:0007669"/>
    <property type="project" value="UniProtKB-KW"/>
</dbReference>
<dbReference type="Gene3D" id="1.10.10.10">
    <property type="entry name" value="Winged helix-like DNA-binding domain superfamily/Winged helix DNA-binding domain"/>
    <property type="match status" value="2"/>
</dbReference>
<gene>
    <name evidence="5" type="ORF">AZE42_02986</name>
</gene>
<dbReference type="SUPFAM" id="SSF46785">
    <property type="entry name" value="Winged helix' DNA-binding domain"/>
    <property type="match status" value="1"/>
</dbReference>
<dbReference type="PROSITE" id="PS50132">
    <property type="entry name" value="RGS"/>
    <property type="match status" value="1"/>
</dbReference>
<dbReference type="STRING" id="180088.A0A1J8PIZ6"/>
<dbReference type="InterPro" id="IPR036388">
    <property type="entry name" value="WH-like_DNA-bd_sf"/>
</dbReference>
<dbReference type="SMART" id="SM00315">
    <property type="entry name" value="RGS"/>
    <property type="match status" value="1"/>
</dbReference>
<evidence type="ECO:0000313" key="5">
    <source>
        <dbReference type="EMBL" id="OJA07771.1"/>
    </source>
</evidence>
<dbReference type="InterPro" id="IPR044926">
    <property type="entry name" value="RGS_subdomain_2"/>
</dbReference>
<dbReference type="InterPro" id="IPR016137">
    <property type="entry name" value="RGS"/>
</dbReference>
<dbReference type="Pfam" id="PF00615">
    <property type="entry name" value="RGS"/>
    <property type="match status" value="1"/>
</dbReference>
<dbReference type="InterPro" id="IPR058855">
    <property type="entry name" value="RGS1/SST2-like_Fungal-DR"/>
</dbReference>
<protein>
    <recommendedName>
        <fullName evidence="7">RGS domain-containing protein</fullName>
    </recommendedName>
</protein>
<dbReference type="Pfam" id="PF25889">
    <property type="entry name" value="WHD_Fungal_DR"/>
    <property type="match status" value="1"/>
</dbReference>
<comment type="caution">
    <text evidence="5">The sequence shown here is derived from an EMBL/GenBank/DDBJ whole genome shotgun (WGS) entry which is preliminary data.</text>
</comment>
<keyword evidence="6" id="KW-1185">Reference proteome</keyword>
<name>A0A1J8PIZ6_9AGAM</name>
<evidence type="ECO:0000313" key="6">
    <source>
        <dbReference type="Proteomes" id="UP000183567"/>
    </source>
</evidence>
<accession>A0A1J8PIZ6</accession>
<feature type="region of interest" description="Disordered" evidence="2">
    <location>
        <begin position="680"/>
        <end position="700"/>
    </location>
</feature>
<reference evidence="5 6" key="1">
    <citation type="submission" date="2016-03" db="EMBL/GenBank/DDBJ databases">
        <title>Comparative genomics of the ectomycorrhizal sister species Rhizopogon vinicolor and Rhizopogon vesiculosus (Basidiomycota: Boletales) reveals a divergence of the mating type B locus.</title>
        <authorList>
            <person name="Mujic A.B."/>
            <person name="Kuo A."/>
            <person name="Tritt A."/>
            <person name="Lipzen A."/>
            <person name="Chen C."/>
            <person name="Johnson J."/>
            <person name="Sharma A."/>
            <person name="Barry K."/>
            <person name="Grigoriev I.V."/>
            <person name="Spatafora J.W."/>
        </authorList>
    </citation>
    <scope>NUCLEOTIDE SEQUENCE [LARGE SCALE GENOMIC DNA]</scope>
    <source>
        <strain evidence="5 6">AM-OR11-056</strain>
    </source>
</reference>
<sequence>TPCLCCHPSPSYFFPLPFLPFNSVLSSSQSSLILDSCFRLSAMTSTSVDHPEHPTQASSSHMMKTTKRGRPFLKDTLDLFATLIVSLNLTTHKQYFRTFPNTFNTCVLHCPFLTHSSHNLSRDEAAANLAALKFSQSNRGPDPRDKSRIVTTTTTTTFSMTRDMAKAMCQHFMDARLIENAADLSSNLFKDRGTYALTPKGLHVLERFISKNGMNSDHLQPVFASQPICIKLLHLERRSADDEIIVTQSVITALFRRFVGRHPNYPTQLATNPPDVFQEYHERSKGVPLMDVQERAQPIIGKATVMHKHCFAAVSALEWLCDFTSVVGREEAAEMAAQFVRFGLITLVSDKRKNNDSAIIFTVRGSAPGGNSPVSQHGEFRCTAKAIYRITDEGKRLAQWDEASGSPVSSTVNLHHGDRSSVENDSIDGSQKTGIEAADAKIHRRISMAEKLNEATEKKGNVKSNTDRLKYILEEPSYRALFRDFLKANFCEENLSFWLDVEDFKRKFNTTSSAQAAAPTRFGNRATPGQAAMERHHDALIHTAFQIYNKYLAPSSQNELNIDHGLRLDLANYLGEVMNGLHGKFDGQVDTSQAVSFNATQLQVLIKLYTRIQTHVLRLMAMDSLPKFIKTQRFQDARQWLGEGDIPGDDVHFLTSPPAPPGLGSEAEETGGAYITVSLKGSEREHRQIRRDMAGSPHAS</sequence>
<dbReference type="PROSITE" id="PS50186">
    <property type="entry name" value="DEP"/>
    <property type="match status" value="1"/>
</dbReference>
<keyword evidence="1" id="KW-0734">Signal transduction inhibitor</keyword>
<evidence type="ECO:0000259" key="4">
    <source>
        <dbReference type="PROSITE" id="PS50186"/>
    </source>
</evidence>
<dbReference type="InterPro" id="IPR036305">
    <property type="entry name" value="RGS_sf"/>
</dbReference>
<dbReference type="Proteomes" id="UP000183567">
    <property type="component" value="Unassembled WGS sequence"/>
</dbReference>
<feature type="compositionally biased region" description="Basic and acidic residues" evidence="2">
    <location>
        <begin position="681"/>
        <end position="693"/>
    </location>
</feature>
<evidence type="ECO:0000256" key="1">
    <source>
        <dbReference type="ARBA" id="ARBA00022700"/>
    </source>
</evidence>
<dbReference type="CDD" id="cd04450">
    <property type="entry name" value="DEP_RGS7-like"/>
    <property type="match status" value="1"/>
</dbReference>
<dbReference type="SMART" id="SM00049">
    <property type="entry name" value="DEP"/>
    <property type="match status" value="2"/>
</dbReference>
<dbReference type="GO" id="GO:0035556">
    <property type="term" value="P:intracellular signal transduction"/>
    <property type="evidence" value="ECO:0007669"/>
    <property type="project" value="InterPro"/>
</dbReference>
<dbReference type="EMBL" id="LVVM01006558">
    <property type="protein sequence ID" value="OJA07771.1"/>
    <property type="molecule type" value="Genomic_DNA"/>
</dbReference>
<feature type="region of interest" description="Disordered" evidence="2">
    <location>
        <begin position="401"/>
        <end position="429"/>
    </location>
</feature>
<organism evidence="5 6">
    <name type="scientific">Rhizopogon vesiculosus</name>
    <dbReference type="NCBI Taxonomy" id="180088"/>
    <lineage>
        <taxon>Eukaryota</taxon>
        <taxon>Fungi</taxon>
        <taxon>Dikarya</taxon>
        <taxon>Basidiomycota</taxon>
        <taxon>Agaricomycotina</taxon>
        <taxon>Agaricomycetes</taxon>
        <taxon>Agaricomycetidae</taxon>
        <taxon>Boletales</taxon>
        <taxon>Suillineae</taxon>
        <taxon>Rhizopogonaceae</taxon>
        <taxon>Rhizopogon</taxon>
    </lineage>
</organism>
<evidence type="ECO:0000259" key="3">
    <source>
        <dbReference type="PROSITE" id="PS50132"/>
    </source>
</evidence>
<feature type="domain" description="RGS" evidence="3">
    <location>
        <begin position="468"/>
        <end position="636"/>
    </location>
</feature>
<evidence type="ECO:0000256" key="2">
    <source>
        <dbReference type="SAM" id="MobiDB-lite"/>
    </source>
</evidence>
<dbReference type="InterPro" id="IPR000591">
    <property type="entry name" value="DEP_dom"/>
</dbReference>
<dbReference type="OrthoDB" id="196547at2759"/>
<dbReference type="AlphaFoldDB" id="A0A1J8PIZ6"/>
<dbReference type="SUPFAM" id="SSF48097">
    <property type="entry name" value="Regulator of G-protein signaling, RGS"/>
    <property type="match status" value="1"/>
</dbReference>
<proteinExistence type="predicted"/>
<evidence type="ECO:0008006" key="7">
    <source>
        <dbReference type="Google" id="ProtNLM"/>
    </source>
</evidence>
<dbReference type="Gene3D" id="1.10.167.10">
    <property type="entry name" value="Regulator of G-protein Signalling 4, domain 2"/>
    <property type="match status" value="1"/>
</dbReference>
<feature type="domain" description="DEP" evidence="4">
    <location>
        <begin position="308"/>
        <end position="392"/>
    </location>
</feature>